<evidence type="ECO:0000256" key="1">
    <source>
        <dbReference type="ARBA" id="ARBA00022741"/>
    </source>
</evidence>
<reference evidence="5" key="1">
    <citation type="submission" date="2016-11" db="EMBL/GenBank/DDBJ databases">
        <authorList>
            <person name="Varghese N."/>
            <person name="Submissions S."/>
        </authorList>
    </citation>
    <scope>NUCLEOTIDE SEQUENCE [LARGE SCALE GENOMIC DNA]</scope>
    <source>
        <strain evidence="5">DSM 18802</strain>
    </source>
</reference>
<dbReference type="SMART" id="SM00382">
    <property type="entry name" value="AAA"/>
    <property type="match status" value="1"/>
</dbReference>
<evidence type="ECO:0000313" key="4">
    <source>
        <dbReference type="EMBL" id="SHM51741.1"/>
    </source>
</evidence>
<keyword evidence="1" id="KW-0547">Nucleotide-binding</keyword>
<gene>
    <name evidence="4" type="ORF">SAMN05660826_01235</name>
</gene>
<dbReference type="RefSeq" id="WP_084098838.1">
    <property type="nucleotide sequence ID" value="NZ_FRCR01000006.1"/>
</dbReference>
<dbReference type="AlphaFoldDB" id="A0A1M7JFS5"/>
<name>A0A1M7JFS5_9FIRM</name>
<keyword evidence="2" id="KW-0067">ATP-binding</keyword>
<dbReference type="PANTHER" id="PTHR20953">
    <property type="entry name" value="KINASE-RELATED"/>
    <property type="match status" value="1"/>
</dbReference>
<evidence type="ECO:0000313" key="5">
    <source>
        <dbReference type="Proteomes" id="UP000184375"/>
    </source>
</evidence>
<dbReference type="Gene3D" id="3.40.50.300">
    <property type="entry name" value="P-loop containing nucleotide triphosphate hydrolases"/>
    <property type="match status" value="1"/>
</dbReference>
<evidence type="ECO:0000259" key="3">
    <source>
        <dbReference type="SMART" id="SM00382"/>
    </source>
</evidence>
<dbReference type="InterPro" id="IPR027417">
    <property type="entry name" value="P-loop_NTPase"/>
</dbReference>
<proteinExistence type="predicted"/>
<evidence type="ECO:0000256" key="2">
    <source>
        <dbReference type="ARBA" id="ARBA00022840"/>
    </source>
</evidence>
<dbReference type="STRING" id="447595.SAMN05660826_01235"/>
<dbReference type="Pfam" id="PF19568">
    <property type="entry name" value="Spore_III_AA"/>
    <property type="match status" value="1"/>
</dbReference>
<dbReference type="GO" id="GO:0005524">
    <property type="term" value="F:ATP binding"/>
    <property type="evidence" value="ECO:0007669"/>
    <property type="project" value="UniProtKB-KW"/>
</dbReference>
<dbReference type="InterPro" id="IPR003593">
    <property type="entry name" value="AAA+_ATPase"/>
</dbReference>
<feature type="domain" description="AAA+ ATPase" evidence="3">
    <location>
        <begin position="162"/>
        <end position="311"/>
    </location>
</feature>
<organism evidence="4 5">
    <name type="scientific">Caldanaerovirga acetigignens</name>
    <dbReference type="NCBI Taxonomy" id="447595"/>
    <lineage>
        <taxon>Bacteria</taxon>
        <taxon>Bacillati</taxon>
        <taxon>Bacillota</taxon>
        <taxon>Clostridia</taxon>
        <taxon>Thermosediminibacterales</taxon>
        <taxon>Thermosediminibacteraceae</taxon>
        <taxon>Caldanaerovirga</taxon>
    </lineage>
</organism>
<dbReference type="Proteomes" id="UP000184375">
    <property type="component" value="Unassembled WGS sequence"/>
</dbReference>
<sequence>MQEQREKNPLEVLEKHIAPILPLTIRSVFFKLPPERLEKVEEVRLRRRKPLMVVEGRNDYMLAPDGSITDNPDNAYIVNDNDAEKTLQLISQSSIYAWEEEIKNGFITLKGGHRVGIVGKIVVEAGKIKTIKHISGFNIRIAREILGAADKIIPFVLNEKGEFLNTMIISPPKAGKTTLLRDLIRQLSSGNSKLGYKGFKVGLVDERSEIACCYEGVPQNDVGIRTDVLDRCPKALGIMMLLRSMSPEIIATDEIGRSEDVEALEEAINTGVKLLTTAHGTDLEDLKRRPTIRKLIENQFFDRYLVLGFSDGIGTLEKVVEGKDFRVIYERNEKGEEKNVKVNRKCIGDFFLHDDRAYYGGILPTQA</sequence>
<dbReference type="SUPFAM" id="SSF52540">
    <property type="entry name" value="P-loop containing nucleoside triphosphate hydrolases"/>
    <property type="match status" value="1"/>
</dbReference>
<protein>
    <submittedName>
        <fullName evidence="4">Stage III sporulation protein AA</fullName>
    </submittedName>
</protein>
<dbReference type="InterPro" id="IPR045735">
    <property type="entry name" value="Spore_III_AA_AAA+_ATPase"/>
</dbReference>
<dbReference type="InterPro" id="IPR014217">
    <property type="entry name" value="Spore_III_AA"/>
</dbReference>
<accession>A0A1M7JFS5</accession>
<keyword evidence="5" id="KW-1185">Reference proteome</keyword>
<dbReference type="NCBIfam" id="TIGR02858">
    <property type="entry name" value="spore_III_AA"/>
    <property type="match status" value="1"/>
</dbReference>
<dbReference type="EMBL" id="FRCR01000006">
    <property type="protein sequence ID" value="SHM51741.1"/>
    <property type="molecule type" value="Genomic_DNA"/>
</dbReference>
<dbReference type="PANTHER" id="PTHR20953:SF3">
    <property type="entry name" value="P-LOOP CONTAINING NUCLEOSIDE TRIPHOSPHATE HYDROLASES SUPERFAMILY PROTEIN"/>
    <property type="match status" value="1"/>
</dbReference>